<gene>
    <name evidence="1" type="ORF">MNBD_BACTEROID03-1532</name>
</gene>
<dbReference type="AlphaFoldDB" id="A0A3B0TPS6"/>
<name>A0A3B0TPS6_9ZZZZ</name>
<proteinExistence type="predicted"/>
<sequence length="77" mass="8811">MSTFDNNQAERDLRMIKVKHCLLAGKVSGCFRSQTHAQYFATNRGYISTVKKNNEKVLDNFQRAFLESPYLPPISKG</sequence>
<protein>
    <submittedName>
        <fullName evidence="1">Transposase IS66 family</fullName>
    </submittedName>
</protein>
<accession>A0A3B0TPS6</accession>
<organism evidence="1">
    <name type="scientific">hydrothermal vent metagenome</name>
    <dbReference type="NCBI Taxonomy" id="652676"/>
    <lineage>
        <taxon>unclassified sequences</taxon>
        <taxon>metagenomes</taxon>
        <taxon>ecological metagenomes</taxon>
    </lineage>
</organism>
<evidence type="ECO:0000313" key="1">
    <source>
        <dbReference type="EMBL" id="VAW10624.1"/>
    </source>
</evidence>
<reference evidence="1" key="1">
    <citation type="submission" date="2018-06" db="EMBL/GenBank/DDBJ databases">
        <authorList>
            <person name="Zhirakovskaya E."/>
        </authorList>
    </citation>
    <scope>NUCLEOTIDE SEQUENCE</scope>
</reference>
<dbReference type="EMBL" id="UOEL01000027">
    <property type="protein sequence ID" value="VAW10624.1"/>
    <property type="molecule type" value="Genomic_DNA"/>
</dbReference>